<sequence>MAEEDHRIRVTSRQQLDHVAARCLSDLHGFLDSCPALSAEQRLAAKALDAAFLNDLHENVTVNGKRWHEVQEDQTENENVTLNLLYNEVEEVASKRKRYPKLILRHLVIEMAAERDAMEKYQPIFKPSMPESVNSADEECHSTLMKRLSKMDKEAMDVMQNAASTSDKMKEMSAAMTMFKATRGNHLDCEIFGAPEQHQKRPAQNHSFPLKSEIGQSGWNSSRS</sequence>
<dbReference type="Ensembl" id="ENSEBUT00000003647.1">
    <property type="protein sequence ID" value="ENSEBUP00000003280.1"/>
    <property type="gene ID" value="ENSEBUG00000002408.1"/>
</dbReference>
<name>A0A8C4N6U5_EPTBU</name>
<reference evidence="2" key="1">
    <citation type="submission" date="2025-08" db="UniProtKB">
        <authorList>
            <consortium name="Ensembl"/>
        </authorList>
    </citation>
    <scope>IDENTIFICATION</scope>
</reference>
<dbReference type="Proteomes" id="UP000694388">
    <property type="component" value="Unplaced"/>
</dbReference>
<evidence type="ECO:0000256" key="1">
    <source>
        <dbReference type="SAM" id="MobiDB-lite"/>
    </source>
</evidence>
<accession>A0A8C4N6U5</accession>
<feature type="compositionally biased region" description="Polar residues" evidence="1">
    <location>
        <begin position="214"/>
        <end position="224"/>
    </location>
</feature>
<dbReference type="GO" id="GO:0000070">
    <property type="term" value="P:mitotic sister chromatid segregation"/>
    <property type="evidence" value="ECO:0007669"/>
    <property type="project" value="InterPro"/>
</dbReference>
<dbReference type="OMA" id="CEVERFF"/>
<dbReference type="InterPro" id="IPR013950">
    <property type="entry name" value="Mis14/Nsl1"/>
</dbReference>
<proteinExistence type="predicted"/>
<keyword evidence="3" id="KW-1185">Reference proteome</keyword>
<dbReference type="Pfam" id="PF08641">
    <property type="entry name" value="Mis14"/>
    <property type="match status" value="1"/>
</dbReference>
<evidence type="ECO:0000313" key="3">
    <source>
        <dbReference type="Proteomes" id="UP000694388"/>
    </source>
</evidence>
<dbReference type="PANTHER" id="PTHR31749">
    <property type="entry name" value="KINETOCHORE-ASSOCIATED PROTEIN NSL1 HOMOLOG"/>
    <property type="match status" value="1"/>
</dbReference>
<protein>
    <submittedName>
        <fullName evidence="2">Uncharacterized protein</fullName>
    </submittedName>
</protein>
<reference evidence="2" key="2">
    <citation type="submission" date="2025-09" db="UniProtKB">
        <authorList>
            <consortium name="Ensembl"/>
        </authorList>
    </citation>
    <scope>IDENTIFICATION</scope>
</reference>
<dbReference type="PANTHER" id="PTHR31749:SF3">
    <property type="entry name" value="KINETOCHORE-ASSOCIATED PROTEIN NSL1 HOMOLOG"/>
    <property type="match status" value="1"/>
</dbReference>
<dbReference type="GO" id="GO:0000444">
    <property type="term" value="C:MIS12/MIND type complex"/>
    <property type="evidence" value="ECO:0007669"/>
    <property type="project" value="TreeGrafter"/>
</dbReference>
<evidence type="ECO:0000313" key="2">
    <source>
        <dbReference type="Ensembl" id="ENSEBUP00000003280.1"/>
    </source>
</evidence>
<organism evidence="2 3">
    <name type="scientific">Eptatretus burgeri</name>
    <name type="common">Inshore hagfish</name>
    <dbReference type="NCBI Taxonomy" id="7764"/>
    <lineage>
        <taxon>Eukaryota</taxon>
        <taxon>Metazoa</taxon>
        <taxon>Chordata</taxon>
        <taxon>Craniata</taxon>
        <taxon>Vertebrata</taxon>
        <taxon>Cyclostomata</taxon>
        <taxon>Myxini</taxon>
        <taxon>Myxiniformes</taxon>
        <taxon>Myxinidae</taxon>
        <taxon>Eptatretinae</taxon>
        <taxon>Eptatretus</taxon>
    </lineage>
</organism>
<dbReference type="AlphaFoldDB" id="A0A8C4N6U5"/>
<feature type="region of interest" description="Disordered" evidence="1">
    <location>
        <begin position="195"/>
        <end position="224"/>
    </location>
</feature>